<evidence type="ECO:0000256" key="2">
    <source>
        <dbReference type="SAM" id="Coils"/>
    </source>
</evidence>
<keyword evidence="1 2" id="KW-0175">Coiled coil</keyword>
<accession>A0A183F8I7</accession>
<dbReference type="GO" id="GO:0005634">
    <property type="term" value="C:nucleus"/>
    <property type="evidence" value="ECO:0007669"/>
    <property type="project" value="TreeGrafter"/>
</dbReference>
<dbReference type="WBParaSite" id="HPBE_0000247901-mRNA-1">
    <property type="protein sequence ID" value="HPBE_0000247901-mRNA-1"/>
    <property type="gene ID" value="HPBE_0000247901"/>
</dbReference>
<dbReference type="GO" id="GO:0000724">
    <property type="term" value="P:double-strand break repair via homologous recombination"/>
    <property type="evidence" value="ECO:0007669"/>
    <property type="project" value="TreeGrafter"/>
</dbReference>
<dbReference type="AlphaFoldDB" id="A0A183F8I7"/>
<feature type="coiled-coil region" evidence="2">
    <location>
        <begin position="155"/>
        <end position="255"/>
    </location>
</feature>
<dbReference type="PANTHER" id="PTHR45916:SF1">
    <property type="entry name" value="STRUCTURAL MAINTENANCE OF CHROMOSOMES PROTEIN 5"/>
    <property type="match status" value="1"/>
</dbReference>
<evidence type="ECO:0000313" key="3">
    <source>
        <dbReference type="Proteomes" id="UP000050761"/>
    </source>
</evidence>
<evidence type="ECO:0000313" key="4">
    <source>
        <dbReference type="WBParaSite" id="HPBE_0000247901-mRNA-1"/>
    </source>
</evidence>
<reference evidence="4" key="1">
    <citation type="submission" date="2019-09" db="UniProtKB">
        <authorList>
            <consortium name="WormBaseParasite"/>
        </authorList>
    </citation>
    <scope>IDENTIFICATION</scope>
</reference>
<protein>
    <submittedName>
        <fullName evidence="4">SMC hinge domain-containing protein</fullName>
    </submittedName>
</protein>
<dbReference type="GO" id="GO:0030915">
    <property type="term" value="C:Smc5-Smc6 complex"/>
    <property type="evidence" value="ECO:0007669"/>
    <property type="project" value="TreeGrafter"/>
</dbReference>
<evidence type="ECO:0000256" key="1">
    <source>
        <dbReference type="ARBA" id="ARBA00023054"/>
    </source>
</evidence>
<dbReference type="Proteomes" id="UP000050761">
    <property type="component" value="Unassembled WGS sequence"/>
</dbReference>
<dbReference type="GO" id="GO:0003697">
    <property type="term" value="F:single-stranded DNA binding"/>
    <property type="evidence" value="ECO:0007669"/>
    <property type="project" value="TreeGrafter"/>
</dbReference>
<proteinExistence type="predicted"/>
<feature type="coiled-coil region" evidence="2">
    <location>
        <begin position="86"/>
        <end position="130"/>
    </location>
</feature>
<name>A0A183F8I7_HELPZ</name>
<keyword evidence="3" id="KW-1185">Reference proteome</keyword>
<dbReference type="PANTHER" id="PTHR45916">
    <property type="entry name" value="STRUCTURAL MAINTENANCE OF CHROMOSOMES PROTEIN 5"/>
    <property type="match status" value="1"/>
</dbReference>
<sequence>LMNTERAGDPKLLEQHEELINKKKHESVHLASAREVQQRLESVEGEISTLLPRVENYKKKEFLRTKIRILQKKKAILDFKECEERFIAQEEALDQLQSIVKKSEKEIEKLQKEKEQKADIEKEYRTKQGDMVRHIRAITEDVDSLTNQNLYNTRVRDAQDRFARLKTQNDSWEQEMNQLRQQVDRVRENVSTAREGMKGYEEFKREASKKAQKYAEEDDNLCRSEDELQVQEKKLSADRNSIREEEKRLDRVMENRVRVLEGLRSNMADEAWRWYEANRNKFRHPVHVPILHMTVPDAKAAVLLENLIAVRDLPMFIFGCKEDEALLTDRRHSWKLNSTVIPPSMVGVCGIESSFRRLTVILRTFHAGGWRHKVYMSAVKGSSWCLLEPFTARH</sequence>
<organism evidence="3 4">
    <name type="scientific">Heligmosomoides polygyrus</name>
    <name type="common">Parasitic roundworm</name>
    <dbReference type="NCBI Taxonomy" id="6339"/>
    <lineage>
        <taxon>Eukaryota</taxon>
        <taxon>Metazoa</taxon>
        <taxon>Ecdysozoa</taxon>
        <taxon>Nematoda</taxon>
        <taxon>Chromadorea</taxon>
        <taxon>Rhabditida</taxon>
        <taxon>Rhabditina</taxon>
        <taxon>Rhabditomorpha</taxon>
        <taxon>Strongyloidea</taxon>
        <taxon>Heligmosomidae</taxon>
        <taxon>Heligmosomoides</taxon>
    </lineage>
</organism>